<comment type="catalytic activity">
    <reaction evidence="1 7">
        <text>a ribonucleoside 5'-phosphate + H2O = a ribonucleoside + phosphate</text>
        <dbReference type="Rhea" id="RHEA:12484"/>
        <dbReference type="ChEBI" id="CHEBI:15377"/>
        <dbReference type="ChEBI" id="CHEBI:18254"/>
        <dbReference type="ChEBI" id="CHEBI:43474"/>
        <dbReference type="ChEBI" id="CHEBI:58043"/>
        <dbReference type="EC" id="3.1.3.5"/>
    </reaction>
</comment>
<dbReference type="InterPro" id="IPR036523">
    <property type="entry name" value="SurE-like_sf"/>
</dbReference>
<evidence type="ECO:0000256" key="6">
    <source>
        <dbReference type="ARBA" id="ARBA00022801"/>
    </source>
</evidence>
<keyword evidence="6 7" id="KW-0378">Hydrolase</keyword>
<evidence type="ECO:0000259" key="8">
    <source>
        <dbReference type="Pfam" id="PF01975"/>
    </source>
</evidence>
<dbReference type="NCBIfam" id="NF001490">
    <property type="entry name" value="PRK00346.1-4"/>
    <property type="match status" value="1"/>
</dbReference>
<dbReference type="PANTHER" id="PTHR30457">
    <property type="entry name" value="5'-NUCLEOTIDASE SURE"/>
    <property type="match status" value="1"/>
</dbReference>
<comment type="function">
    <text evidence="7">Nucleotidase that shows phosphatase activity on nucleoside 5'-monophosphates.</text>
</comment>
<dbReference type="Gene3D" id="3.40.1210.10">
    <property type="entry name" value="Survival protein SurE-like phosphatase/nucleotidase"/>
    <property type="match status" value="1"/>
</dbReference>
<organism evidence="9 10">
    <name type="scientific">Alteromonas gilva</name>
    <dbReference type="NCBI Taxonomy" id="2987522"/>
    <lineage>
        <taxon>Bacteria</taxon>
        <taxon>Pseudomonadati</taxon>
        <taxon>Pseudomonadota</taxon>
        <taxon>Gammaproteobacteria</taxon>
        <taxon>Alteromonadales</taxon>
        <taxon>Alteromonadaceae</taxon>
        <taxon>Alteromonas/Salinimonas group</taxon>
        <taxon>Alteromonas</taxon>
    </lineage>
</organism>
<evidence type="ECO:0000256" key="7">
    <source>
        <dbReference type="HAMAP-Rule" id="MF_00060"/>
    </source>
</evidence>
<dbReference type="RefSeq" id="WP_273638890.1">
    <property type="nucleotide sequence ID" value="NZ_JAQQXP010000001.1"/>
</dbReference>
<dbReference type="PANTHER" id="PTHR30457:SF12">
    <property type="entry name" value="5'_3'-NUCLEOTIDASE SURE"/>
    <property type="match status" value="1"/>
</dbReference>
<comment type="caution">
    <text evidence="9">The sequence shown here is derived from an EMBL/GenBank/DDBJ whole genome shotgun (WGS) entry which is preliminary data.</text>
</comment>
<dbReference type="InterPro" id="IPR002828">
    <property type="entry name" value="SurE-like_Pase/nucleotidase"/>
</dbReference>
<dbReference type="EC" id="3.1.3.5" evidence="7"/>
<evidence type="ECO:0000256" key="1">
    <source>
        <dbReference type="ARBA" id="ARBA00000815"/>
    </source>
</evidence>
<keyword evidence="5 7" id="KW-0547">Nucleotide-binding</keyword>
<comment type="similarity">
    <text evidence="2 7">Belongs to the SurE nucleotidase family.</text>
</comment>
<name>A0ABT5KZD0_9ALTE</name>
<comment type="cofactor">
    <cofactor evidence="7">
        <name>a divalent metal cation</name>
        <dbReference type="ChEBI" id="CHEBI:60240"/>
    </cofactor>
    <text evidence="7">Binds 1 divalent metal cation per subunit.</text>
</comment>
<evidence type="ECO:0000256" key="4">
    <source>
        <dbReference type="ARBA" id="ARBA00022723"/>
    </source>
</evidence>
<dbReference type="GO" id="GO:0008254">
    <property type="term" value="F:3'-nucleotidase activity"/>
    <property type="evidence" value="ECO:0007669"/>
    <property type="project" value="UniProtKB-EC"/>
</dbReference>
<accession>A0ABT5KZD0</accession>
<keyword evidence="4 7" id="KW-0479">Metal-binding</keyword>
<dbReference type="HAMAP" id="MF_00060">
    <property type="entry name" value="SurE"/>
    <property type="match status" value="1"/>
</dbReference>
<proteinExistence type="inferred from homology"/>
<reference evidence="9 10" key="1">
    <citation type="submission" date="2022-10" db="EMBL/GenBank/DDBJ databases">
        <title>Alteromonas sp. chi3 Genome sequencing.</title>
        <authorList>
            <person name="Park S."/>
        </authorList>
    </citation>
    <scope>NUCLEOTIDE SEQUENCE [LARGE SCALE GENOMIC DNA]</scope>
    <source>
        <strain evidence="10">chi3</strain>
    </source>
</reference>
<evidence type="ECO:0000313" key="10">
    <source>
        <dbReference type="Proteomes" id="UP001218788"/>
    </source>
</evidence>
<protein>
    <recommendedName>
        <fullName evidence="7">5'-nucleotidase SurE</fullName>
        <ecNumber evidence="7">3.1.3.5</ecNumber>
    </recommendedName>
    <alternativeName>
        <fullName evidence="7">Nucleoside 5'-monophosphate phosphohydrolase</fullName>
    </alternativeName>
</protein>
<evidence type="ECO:0000256" key="5">
    <source>
        <dbReference type="ARBA" id="ARBA00022741"/>
    </source>
</evidence>
<dbReference type="EMBL" id="JAQQXP010000001">
    <property type="protein sequence ID" value="MDC8830130.1"/>
    <property type="molecule type" value="Genomic_DNA"/>
</dbReference>
<dbReference type="Proteomes" id="UP001218788">
    <property type="component" value="Unassembled WGS sequence"/>
</dbReference>
<keyword evidence="10" id="KW-1185">Reference proteome</keyword>
<feature type="binding site" evidence="7">
    <location>
        <position position="110"/>
    </location>
    <ligand>
        <name>a divalent metal cation</name>
        <dbReference type="ChEBI" id="CHEBI:60240"/>
    </ligand>
</feature>
<feature type="binding site" evidence="7">
    <location>
        <position position="27"/>
    </location>
    <ligand>
        <name>a divalent metal cation</name>
        <dbReference type="ChEBI" id="CHEBI:60240"/>
    </ligand>
</feature>
<dbReference type="SUPFAM" id="SSF64167">
    <property type="entry name" value="SurE-like"/>
    <property type="match status" value="1"/>
</dbReference>
<feature type="binding site" evidence="7">
    <location>
        <position position="26"/>
    </location>
    <ligand>
        <name>a divalent metal cation</name>
        <dbReference type="ChEBI" id="CHEBI:60240"/>
    </ligand>
</feature>
<gene>
    <name evidence="7 9" type="primary">surE</name>
    <name evidence="9" type="ORF">OIK42_05065</name>
</gene>
<evidence type="ECO:0000313" key="9">
    <source>
        <dbReference type="EMBL" id="MDC8830130.1"/>
    </source>
</evidence>
<keyword evidence="3 7" id="KW-0963">Cytoplasm</keyword>
<evidence type="ECO:0000256" key="2">
    <source>
        <dbReference type="ARBA" id="ARBA00011062"/>
    </source>
</evidence>
<dbReference type="InterPro" id="IPR030048">
    <property type="entry name" value="SurE"/>
</dbReference>
<sequence>MTAPSDFKAMDRFANKLCQRVLLTNDDGIHAVGLNHLFGLAAALADEVYLVAPEQDCSGQAQSLTLHTPLRVQAYDTHRYGVSGTPADCVLVGLKDIVPGPVDLVLSGINRGANVGDAVNFSGTLGAAKVAAQFGVPAIGLSQAFKHPEHIFWDNAITFTAIIVRQLLQCQWPKTPCVNVNFPAVPAQQVEGISWCEGSEGSIRNVLVDKRMDPRNRHYYWLDFEHDYKQVTAAETDIATMRRRHIAVQCLNQANPFATGIAVIPDFANSKKEMPYD</sequence>
<evidence type="ECO:0000256" key="3">
    <source>
        <dbReference type="ARBA" id="ARBA00022490"/>
    </source>
</evidence>
<feature type="domain" description="Survival protein SurE-like phosphatase/nucleotidase" evidence="8">
    <location>
        <begin position="21"/>
        <end position="200"/>
    </location>
</feature>
<feature type="binding site" evidence="7">
    <location>
        <position position="58"/>
    </location>
    <ligand>
        <name>a divalent metal cation</name>
        <dbReference type="ChEBI" id="CHEBI:60240"/>
    </ligand>
</feature>
<dbReference type="Pfam" id="PF01975">
    <property type="entry name" value="SurE"/>
    <property type="match status" value="1"/>
</dbReference>
<dbReference type="NCBIfam" id="TIGR00087">
    <property type="entry name" value="surE"/>
    <property type="match status" value="1"/>
</dbReference>
<comment type="subcellular location">
    <subcellularLocation>
        <location evidence="7">Cytoplasm</location>
    </subcellularLocation>
</comment>